<protein>
    <recommendedName>
        <fullName evidence="6">Mitochondrial inner membrane protease ATP23</fullName>
        <ecNumber evidence="6">3.4.24.-</ecNumber>
    </recommendedName>
</protein>
<keyword evidence="8" id="KW-1185">Reference proteome</keyword>
<reference evidence="7" key="1">
    <citation type="submission" date="2023-01" db="EMBL/GenBank/DDBJ databases">
        <title>Metagenome sequencing of chrysophaentin producing Chrysophaeum taylorii.</title>
        <authorList>
            <person name="Davison J."/>
            <person name="Bewley C."/>
        </authorList>
    </citation>
    <scope>NUCLEOTIDE SEQUENCE</scope>
    <source>
        <strain evidence="7">NIES-1699</strain>
    </source>
</reference>
<dbReference type="GO" id="GO:0004222">
    <property type="term" value="F:metalloendopeptidase activity"/>
    <property type="evidence" value="ECO:0007669"/>
    <property type="project" value="InterPro"/>
</dbReference>
<dbReference type="Proteomes" id="UP001230188">
    <property type="component" value="Unassembled WGS sequence"/>
</dbReference>
<evidence type="ECO:0000256" key="3">
    <source>
        <dbReference type="ARBA" id="ARBA00022723"/>
    </source>
</evidence>
<evidence type="ECO:0000313" key="7">
    <source>
        <dbReference type="EMBL" id="KAJ8598163.1"/>
    </source>
</evidence>
<organism evidence="7 8">
    <name type="scientific">Chrysophaeum taylorii</name>
    <dbReference type="NCBI Taxonomy" id="2483200"/>
    <lineage>
        <taxon>Eukaryota</taxon>
        <taxon>Sar</taxon>
        <taxon>Stramenopiles</taxon>
        <taxon>Ochrophyta</taxon>
        <taxon>Pelagophyceae</taxon>
        <taxon>Pelagomonadales</taxon>
        <taxon>Pelagomonadaceae</taxon>
        <taxon>Chrysophaeum</taxon>
    </lineage>
</organism>
<accession>A0AAD7U6W2</accession>
<comment type="caution">
    <text evidence="7">The sequence shown here is derived from an EMBL/GenBank/DDBJ whole genome shotgun (WGS) entry which is preliminary data.</text>
</comment>
<dbReference type="EMBL" id="JAQMWT010000685">
    <property type="protein sequence ID" value="KAJ8598163.1"/>
    <property type="molecule type" value="Genomic_DNA"/>
</dbReference>
<dbReference type="GO" id="GO:0033615">
    <property type="term" value="P:mitochondrial proton-transporting ATP synthase complex assembly"/>
    <property type="evidence" value="ECO:0007669"/>
    <property type="project" value="TreeGrafter"/>
</dbReference>
<sequence>MSDHNKCLRFRERAKRNPRVQHVLAAIEGLGCQTGTYEDLVACVSKDSQPGLALSGGFSPHVDQEGPYAPKILMVEEHNADQATFDRTLIHELVHAYDQCRANVDWRDPRHLACAEVRASNLSGECEFIQEINRGKFGIVNHNQACVRRRAALSVTLGHGTTQDLAARVVDSVYDRCYHDKTPFDQDK</sequence>
<evidence type="ECO:0000256" key="6">
    <source>
        <dbReference type="RuleBase" id="RU364057"/>
    </source>
</evidence>
<keyword evidence="4 6" id="KW-0378">Hydrolase</keyword>
<evidence type="ECO:0000256" key="2">
    <source>
        <dbReference type="ARBA" id="ARBA00022670"/>
    </source>
</evidence>
<dbReference type="InterPro" id="IPR019165">
    <property type="entry name" value="Peptidase_M76_ATP23"/>
</dbReference>
<dbReference type="EC" id="3.4.24.-" evidence="6"/>
<evidence type="ECO:0000256" key="5">
    <source>
        <dbReference type="ARBA" id="ARBA00023049"/>
    </source>
</evidence>
<dbReference type="Pfam" id="PF09768">
    <property type="entry name" value="Peptidase_M76"/>
    <property type="match status" value="1"/>
</dbReference>
<keyword evidence="3 6" id="KW-0479">Metal-binding</keyword>
<dbReference type="GO" id="GO:0005739">
    <property type="term" value="C:mitochondrion"/>
    <property type="evidence" value="ECO:0007669"/>
    <property type="project" value="GOC"/>
</dbReference>
<dbReference type="PANTHER" id="PTHR21711">
    <property type="entry name" value="MITOCHONDRIAL INNER MEMBRANE PROTEASE"/>
    <property type="match status" value="1"/>
</dbReference>
<dbReference type="GO" id="GO:0034982">
    <property type="term" value="P:mitochondrial protein processing"/>
    <property type="evidence" value="ECO:0007669"/>
    <property type="project" value="TreeGrafter"/>
</dbReference>
<dbReference type="GO" id="GO:0046872">
    <property type="term" value="F:metal ion binding"/>
    <property type="evidence" value="ECO:0007669"/>
    <property type="project" value="UniProtKB-KW"/>
</dbReference>
<keyword evidence="2 6" id="KW-0645">Protease</keyword>
<evidence type="ECO:0000313" key="8">
    <source>
        <dbReference type="Proteomes" id="UP001230188"/>
    </source>
</evidence>
<gene>
    <name evidence="7" type="ORF">CTAYLR_007383</name>
</gene>
<keyword evidence="5 6" id="KW-0482">Metalloprotease</keyword>
<comment type="similarity">
    <text evidence="1 6">Belongs to the peptidase M76 family.</text>
</comment>
<name>A0AAD7U6W2_9STRA</name>
<dbReference type="AlphaFoldDB" id="A0AAD7U6W2"/>
<evidence type="ECO:0000256" key="1">
    <source>
        <dbReference type="ARBA" id="ARBA00009915"/>
    </source>
</evidence>
<proteinExistence type="inferred from homology"/>
<evidence type="ECO:0000256" key="4">
    <source>
        <dbReference type="ARBA" id="ARBA00022801"/>
    </source>
</evidence>
<dbReference type="PANTHER" id="PTHR21711:SF0">
    <property type="entry name" value="MITOCHONDRIAL INNER MEMBRANE PROTEASE ATP23 HOMOLOG"/>
    <property type="match status" value="1"/>
</dbReference>